<protein>
    <submittedName>
        <fullName evidence="1">Uncharacterized protein</fullName>
    </submittedName>
</protein>
<evidence type="ECO:0000313" key="1">
    <source>
        <dbReference type="EMBL" id="MFK4266732.1"/>
    </source>
</evidence>
<gene>
    <name evidence="1" type="ORF">ACI2L5_17585</name>
</gene>
<sequence length="76" mass="8419">MDIPDRLIALQQTADAERAKLTGLDGDEREAQWKRWYEAAVEIQAAVTAHAQETDTPRGKIEAAVKQVVRHPAPEG</sequence>
<reference evidence="1 2" key="1">
    <citation type="submission" date="2024-11" db="EMBL/GenBank/DDBJ databases">
        <title>The Natural Products Discovery Center: Release of the First 8490 Sequenced Strains for Exploring Actinobacteria Biosynthetic Diversity.</title>
        <authorList>
            <person name="Kalkreuter E."/>
            <person name="Kautsar S.A."/>
            <person name="Yang D."/>
            <person name="Bader C.D."/>
            <person name="Teijaro C.N."/>
            <person name="Fluegel L."/>
            <person name="Davis C.M."/>
            <person name="Simpson J.R."/>
            <person name="Lauterbach L."/>
            <person name="Steele A.D."/>
            <person name="Gui C."/>
            <person name="Meng S."/>
            <person name="Li G."/>
            <person name="Viehrig K."/>
            <person name="Ye F."/>
            <person name="Su P."/>
            <person name="Kiefer A.F."/>
            <person name="Nichols A."/>
            <person name="Cepeda A.J."/>
            <person name="Yan W."/>
            <person name="Fan B."/>
            <person name="Jiang Y."/>
            <person name="Adhikari A."/>
            <person name="Zheng C.-J."/>
            <person name="Schuster L."/>
            <person name="Cowan T.M."/>
            <person name="Smanski M.J."/>
            <person name="Chevrette M.G."/>
            <person name="De Carvalho L.P.S."/>
            <person name="Shen B."/>
        </authorList>
    </citation>
    <scope>NUCLEOTIDE SEQUENCE [LARGE SCALE GENOMIC DNA]</scope>
    <source>
        <strain evidence="1 2">NPDC020863</strain>
    </source>
</reference>
<dbReference type="RefSeq" id="WP_358635657.1">
    <property type="nucleotide sequence ID" value="NZ_JBFACG010000009.1"/>
</dbReference>
<dbReference type="Proteomes" id="UP001620295">
    <property type="component" value="Unassembled WGS sequence"/>
</dbReference>
<comment type="caution">
    <text evidence="1">The sequence shown here is derived from an EMBL/GenBank/DDBJ whole genome shotgun (WGS) entry which is preliminary data.</text>
</comment>
<keyword evidence="2" id="KW-1185">Reference proteome</keyword>
<proteinExistence type="predicted"/>
<accession>A0ABW8LLC7</accession>
<organism evidence="1 2">
    <name type="scientific">Streptomyces milbemycinicus</name>
    <dbReference type="NCBI Taxonomy" id="476552"/>
    <lineage>
        <taxon>Bacteria</taxon>
        <taxon>Bacillati</taxon>
        <taxon>Actinomycetota</taxon>
        <taxon>Actinomycetes</taxon>
        <taxon>Kitasatosporales</taxon>
        <taxon>Streptomycetaceae</taxon>
        <taxon>Streptomyces</taxon>
    </lineage>
</organism>
<dbReference type="EMBL" id="JBJDQH010000005">
    <property type="protein sequence ID" value="MFK4266732.1"/>
    <property type="molecule type" value="Genomic_DNA"/>
</dbReference>
<name>A0ABW8LLC7_9ACTN</name>
<evidence type="ECO:0000313" key="2">
    <source>
        <dbReference type="Proteomes" id="UP001620295"/>
    </source>
</evidence>